<feature type="transmembrane region" description="Helical" evidence="6">
    <location>
        <begin position="75"/>
        <end position="99"/>
    </location>
</feature>
<evidence type="ECO:0000313" key="8">
    <source>
        <dbReference type="Proteomes" id="UP001165124"/>
    </source>
</evidence>
<name>A0A9W6V023_9ACTN</name>
<feature type="transmembrane region" description="Helical" evidence="6">
    <location>
        <begin position="105"/>
        <end position="128"/>
    </location>
</feature>
<feature type="transmembrane region" description="Helical" evidence="6">
    <location>
        <begin position="254"/>
        <end position="275"/>
    </location>
</feature>
<evidence type="ECO:0000256" key="1">
    <source>
        <dbReference type="ARBA" id="ARBA00004651"/>
    </source>
</evidence>
<feature type="transmembrane region" description="Helical" evidence="6">
    <location>
        <begin position="172"/>
        <end position="190"/>
    </location>
</feature>
<feature type="transmembrane region" description="Helical" evidence="6">
    <location>
        <begin position="350"/>
        <end position="367"/>
    </location>
</feature>
<evidence type="ECO:0000256" key="5">
    <source>
        <dbReference type="ARBA" id="ARBA00023136"/>
    </source>
</evidence>
<organism evidence="7 8">
    <name type="scientific">Actinomadura rubrobrunea</name>
    <dbReference type="NCBI Taxonomy" id="115335"/>
    <lineage>
        <taxon>Bacteria</taxon>
        <taxon>Bacillati</taxon>
        <taxon>Actinomycetota</taxon>
        <taxon>Actinomycetes</taxon>
        <taxon>Streptosporangiales</taxon>
        <taxon>Thermomonosporaceae</taxon>
        <taxon>Actinomadura</taxon>
    </lineage>
</organism>
<dbReference type="Proteomes" id="UP001165124">
    <property type="component" value="Unassembled WGS sequence"/>
</dbReference>
<evidence type="ECO:0000256" key="2">
    <source>
        <dbReference type="ARBA" id="ARBA00022475"/>
    </source>
</evidence>
<dbReference type="InterPro" id="IPR036259">
    <property type="entry name" value="MFS_trans_sf"/>
</dbReference>
<dbReference type="Pfam" id="PF07690">
    <property type="entry name" value="MFS_1"/>
    <property type="match status" value="1"/>
</dbReference>
<gene>
    <name evidence="7" type="ORF">Arub01_56280</name>
</gene>
<dbReference type="EMBL" id="BSRZ01000022">
    <property type="protein sequence ID" value="GLW67385.1"/>
    <property type="molecule type" value="Genomic_DNA"/>
</dbReference>
<keyword evidence="4 6" id="KW-1133">Transmembrane helix</keyword>
<keyword evidence="8" id="KW-1185">Reference proteome</keyword>
<dbReference type="InterPro" id="IPR011701">
    <property type="entry name" value="MFS"/>
</dbReference>
<feature type="transmembrane region" description="Helical" evidence="6">
    <location>
        <begin position="12"/>
        <end position="38"/>
    </location>
</feature>
<feature type="transmembrane region" description="Helical" evidence="6">
    <location>
        <begin position="307"/>
        <end position="329"/>
    </location>
</feature>
<protein>
    <recommendedName>
        <fullName evidence="9">MFS transporter</fullName>
    </recommendedName>
</protein>
<dbReference type="Gene3D" id="1.20.1250.20">
    <property type="entry name" value="MFS general substrate transporter like domains"/>
    <property type="match status" value="1"/>
</dbReference>
<keyword evidence="5 6" id="KW-0472">Membrane</keyword>
<evidence type="ECO:0000256" key="3">
    <source>
        <dbReference type="ARBA" id="ARBA00022692"/>
    </source>
</evidence>
<comment type="caution">
    <text evidence="7">The sequence shown here is derived from an EMBL/GenBank/DDBJ whole genome shotgun (WGS) entry which is preliminary data.</text>
</comment>
<sequence>MGYVRLLRQRRILLLWGAQTLSVLGDRMYALAVIWLVWDATRSAALTGVVAVAESLPYILVGTAGRRLAARFAALGRLAVLDVARMLTVAALPIVWAWSGPSVPMLLVVAAVLGLLGALFDPNLGVLVPDLVRPDQVQAVTGLMDLMGRIARIAGPGTAGLLLAVISDVQLYLVDAATFGISAAALALLARRVRPTEGSAVTAPTPSVRPRARELLRAYPVTGCMVALHAAGQLLLGVSLVLPALLAARGGGGAQMYAAAMTATGIGAVAANAVAGNARWATVIPGAYCAAWAASGVVTAATGAAMAAWQIVVLSAAAGAVGPFTAVALRTHLSGFERGERAAWMMFDQTALRTAGTAGTLVLPMLAAPAPAAAYVAAGAGTVAVAAAAWAAAAVLGRGRAARRREPELSRARL</sequence>
<feature type="transmembrane region" description="Helical" evidence="6">
    <location>
        <begin position="218"/>
        <end position="242"/>
    </location>
</feature>
<feature type="transmembrane region" description="Helical" evidence="6">
    <location>
        <begin position="44"/>
        <end position="63"/>
    </location>
</feature>
<comment type="subcellular location">
    <subcellularLocation>
        <location evidence="1">Cell membrane</location>
        <topology evidence="1">Multi-pass membrane protein</topology>
    </subcellularLocation>
</comment>
<feature type="transmembrane region" description="Helical" evidence="6">
    <location>
        <begin position="149"/>
        <end position="166"/>
    </location>
</feature>
<proteinExistence type="predicted"/>
<evidence type="ECO:0000256" key="4">
    <source>
        <dbReference type="ARBA" id="ARBA00022989"/>
    </source>
</evidence>
<dbReference type="SUPFAM" id="SSF103473">
    <property type="entry name" value="MFS general substrate transporter"/>
    <property type="match status" value="1"/>
</dbReference>
<reference evidence="7" key="1">
    <citation type="submission" date="2023-02" db="EMBL/GenBank/DDBJ databases">
        <title>Actinomadura rubrobrunea NBRC 14622.</title>
        <authorList>
            <person name="Ichikawa N."/>
            <person name="Sato H."/>
            <person name="Tonouchi N."/>
        </authorList>
    </citation>
    <scope>NUCLEOTIDE SEQUENCE</scope>
    <source>
        <strain evidence="7">NBRC 14622</strain>
    </source>
</reference>
<accession>A0A9W6V023</accession>
<dbReference type="PANTHER" id="PTHR23513:SF11">
    <property type="entry name" value="STAPHYLOFERRIN A TRANSPORTER"/>
    <property type="match status" value="1"/>
</dbReference>
<evidence type="ECO:0008006" key="9">
    <source>
        <dbReference type="Google" id="ProtNLM"/>
    </source>
</evidence>
<dbReference type="PANTHER" id="PTHR23513">
    <property type="entry name" value="INTEGRAL MEMBRANE EFFLUX PROTEIN-RELATED"/>
    <property type="match status" value="1"/>
</dbReference>
<feature type="transmembrane region" description="Helical" evidence="6">
    <location>
        <begin position="282"/>
        <end position="301"/>
    </location>
</feature>
<keyword evidence="3 6" id="KW-0812">Transmembrane</keyword>
<evidence type="ECO:0000256" key="6">
    <source>
        <dbReference type="SAM" id="Phobius"/>
    </source>
</evidence>
<feature type="transmembrane region" description="Helical" evidence="6">
    <location>
        <begin position="373"/>
        <end position="396"/>
    </location>
</feature>
<evidence type="ECO:0000313" key="7">
    <source>
        <dbReference type="EMBL" id="GLW67385.1"/>
    </source>
</evidence>
<dbReference type="GO" id="GO:0005886">
    <property type="term" value="C:plasma membrane"/>
    <property type="evidence" value="ECO:0007669"/>
    <property type="project" value="UniProtKB-SubCell"/>
</dbReference>
<dbReference type="GO" id="GO:0022857">
    <property type="term" value="F:transmembrane transporter activity"/>
    <property type="evidence" value="ECO:0007669"/>
    <property type="project" value="InterPro"/>
</dbReference>
<keyword evidence="2" id="KW-1003">Cell membrane</keyword>
<dbReference type="AlphaFoldDB" id="A0A9W6V023"/>